<dbReference type="Proteomes" id="UP001206483">
    <property type="component" value="Unassembled WGS sequence"/>
</dbReference>
<evidence type="ECO:0000313" key="1">
    <source>
        <dbReference type="EMBL" id="MCP2314254.1"/>
    </source>
</evidence>
<name>A0ABT1JAL4_9ACTN</name>
<keyword evidence="2" id="KW-1185">Reference proteome</keyword>
<reference evidence="1 2" key="1">
    <citation type="submission" date="2022-06" db="EMBL/GenBank/DDBJ databases">
        <title>Sequencing the genomes of 1000 actinobacteria strains.</title>
        <authorList>
            <person name="Klenk H.-P."/>
        </authorList>
    </citation>
    <scope>NUCLEOTIDE SEQUENCE [LARGE SCALE GENOMIC DNA]</scope>
    <source>
        <strain evidence="1 2">DSM 41656</strain>
    </source>
</reference>
<sequence>MAPGSDLVAEGWNSHPGLCAVRRANRSLAGWVSYTGDGWATYLQGRLVIDATDRQPWLSQDAPHAVSLLRAALDQLTT</sequence>
<organism evidence="1 2">
    <name type="scientific">Kitasatospora paracochleata</name>
    <dbReference type="NCBI Taxonomy" id="58354"/>
    <lineage>
        <taxon>Bacteria</taxon>
        <taxon>Bacillati</taxon>
        <taxon>Actinomycetota</taxon>
        <taxon>Actinomycetes</taxon>
        <taxon>Kitasatosporales</taxon>
        <taxon>Streptomycetaceae</taxon>
        <taxon>Kitasatospora</taxon>
    </lineage>
</organism>
<proteinExistence type="predicted"/>
<evidence type="ECO:0000313" key="2">
    <source>
        <dbReference type="Proteomes" id="UP001206483"/>
    </source>
</evidence>
<protein>
    <submittedName>
        <fullName evidence="1">Uncharacterized protein</fullName>
    </submittedName>
</protein>
<dbReference type="RefSeq" id="WP_253804572.1">
    <property type="nucleotide sequence ID" value="NZ_BAAAUB010000114.1"/>
</dbReference>
<gene>
    <name evidence="1" type="ORF">FHR36_007453</name>
</gene>
<accession>A0ABT1JAL4</accession>
<comment type="caution">
    <text evidence="1">The sequence shown here is derived from an EMBL/GenBank/DDBJ whole genome shotgun (WGS) entry which is preliminary data.</text>
</comment>
<dbReference type="EMBL" id="JAMZDX010000008">
    <property type="protein sequence ID" value="MCP2314254.1"/>
    <property type="molecule type" value="Genomic_DNA"/>
</dbReference>